<dbReference type="EMBL" id="WHPC01000059">
    <property type="protein sequence ID" value="MPV38012.1"/>
    <property type="molecule type" value="Genomic_DNA"/>
</dbReference>
<keyword evidence="17" id="KW-1185">Reference proteome</keyword>
<dbReference type="Proteomes" id="UP000437709">
    <property type="component" value="Unassembled WGS sequence"/>
</dbReference>
<gene>
    <name evidence="16" type="ORF">GB881_13315</name>
</gene>
<dbReference type="EC" id="2.6.1.42" evidence="6"/>
<dbReference type="UniPathway" id="UPA00047">
    <property type="reaction ID" value="UER00058"/>
</dbReference>
<evidence type="ECO:0000256" key="14">
    <source>
        <dbReference type="ARBA" id="ARBA00049229"/>
    </source>
</evidence>
<evidence type="ECO:0000256" key="3">
    <source>
        <dbReference type="ARBA" id="ARBA00004931"/>
    </source>
</evidence>
<evidence type="ECO:0000256" key="11">
    <source>
        <dbReference type="ARBA" id="ARBA00023304"/>
    </source>
</evidence>
<dbReference type="UniPathway" id="UPA00049">
    <property type="reaction ID" value="UER00062"/>
</dbReference>
<keyword evidence="11" id="KW-0100">Branched-chain amino acid biosynthesis</keyword>
<evidence type="ECO:0000256" key="9">
    <source>
        <dbReference type="ARBA" id="ARBA00022679"/>
    </source>
</evidence>
<sequence>MSTSSDQVATLSGPTAAELRPAAELAPRFPLTANASPAAADAHAQVMDHLTFGVAFTDHMARASWTPAEGWHAHRVGAFAPLTLSPAAAVLHYGQEIFEGLKAYRHDDGSVWTFRPGFNAARLNASARRLALPELPEEDFVASLAALVGADERWVPEAAGSSLYLRPFMIATEPFLGVRSAHAIEYLVIASPVGPYFVHGFQPVAIWVAQDYHRVGRGGMGAAKTGGNYAASLLPQQEAYAKGFEQVCFLDAATGTHLEELGGMNVFVIDADGTVRTPSLTGTILEGGTRASILQLLRDGGRTVREETIALTELLEQIRSGEVVEAFACGTAAVITPIGRLAGEDFDVTVADGAPGQVTTELYTTLTDIQYGRREDPHDWMYRLV</sequence>
<keyword evidence="10" id="KW-0663">Pyridoxal phosphate</keyword>
<keyword evidence="8" id="KW-0028">Amino-acid biosynthesis</keyword>
<comment type="pathway">
    <text evidence="2">Amino-acid biosynthesis; L-isoleucine biosynthesis; L-isoleucine from 2-oxobutanoate: step 4/4.</text>
</comment>
<dbReference type="OrthoDB" id="9804984at2"/>
<evidence type="ECO:0000256" key="6">
    <source>
        <dbReference type="ARBA" id="ARBA00013053"/>
    </source>
</evidence>
<dbReference type="RefSeq" id="WP_152195744.1">
    <property type="nucleotide sequence ID" value="NZ_VUKD01000004.1"/>
</dbReference>
<name>A0A6N7EHZ0_9MICO</name>
<feature type="modified residue" description="N6-(pyridoxal phosphate)lysine" evidence="15">
    <location>
        <position position="224"/>
    </location>
</feature>
<dbReference type="InterPro" id="IPR036038">
    <property type="entry name" value="Aminotransferase-like"/>
</dbReference>
<comment type="cofactor">
    <cofactor evidence="1">
        <name>pyridoxal 5'-phosphate</name>
        <dbReference type="ChEBI" id="CHEBI:597326"/>
    </cofactor>
</comment>
<evidence type="ECO:0000256" key="13">
    <source>
        <dbReference type="ARBA" id="ARBA00048798"/>
    </source>
</evidence>
<keyword evidence="7 16" id="KW-0032">Aminotransferase</keyword>
<dbReference type="PANTHER" id="PTHR11825">
    <property type="entry name" value="SUBGROUP IIII AMINOTRANSFERASE"/>
    <property type="match status" value="1"/>
</dbReference>
<evidence type="ECO:0000256" key="4">
    <source>
        <dbReference type="ARBA" id="ARBA00005072"/>
    </source>
</evidence>
<protein>
    <recommendedName>
        <fullName evidence="6">branched-chain-amino-acid transaminase</fullName>
        <ecNumber evidence="6">2.6.1.42</ecNumber>
    </recommendedName>
</protein>
<evidence type="ECO:0000256" key="10">
    <source>
        <dbReference type="ARBA" id="ARBA00022898"/>
    </source>
</evidence>
<dbReference type="InterPro" id="IPR005786">
    <property type="entry name" value="B_amino_transII"/>
</dbReference>
<comment type="pathway">
    <text evidence="4">Amino-acid biosynthesis; L-leucine biosynthesis; L-leucine from 3-methyl-2-oxobutanoate: step 4/4.</text>
</comment>
<evidence type="ECO:0000256" key="12">
    <source>
        <dbReference type="ARBA" id="ARBA00048212"/>
    </source>
</evidence>
<comment type="catalytic activity">
    <reaction evidence="13">
        <text>L-isoleucine + 2-oxoglutarate = (S)-3-methyl-2-oxopentanoate + L-glutamate</text>
        <dbReference type="Rhea" id="RHEA:24801"/>
        <dbReference type="ChEBI" id="CHEBI:16810"/>
        <dbReference type="ChEBI" id="CHEBI:29985"/>
        <dbReference type="ChEBI" id="CHEBI:35146"/>
        <dbReference type="ChEBI" id="CHEBI:58045"/>
        <dbReference type="EC" id="2.6.1.42"/>
    </reaction>
</comment>
<dbReference type="GO" id="GO:0004084">
    <property type="term" value="F:branched-chain-amino-acid transaminase activity"/>
    <property type="evidence" value="ECO:0007669"/>
    <property type="project" value="UniProtKB-EC"/>
</dbReference>
<dbReference type="Pfam" id="PF01063">
    <property type="entry name" value="Aminotran_4"/>
    <property type="match status" value="1"/>
</dbReference>
<comment type="similarity">
    <text evidence="5">Belongs to the class-IV pyridoxal-phosphate-dependent aminotransferase family.</text>
</comment>
<comment type="caution">
    <text evidence="16">The sequence shown here is derived from an EMBL/GenBank/DDBJ whole genome shotgun (WGS) entry which is preliminary data.</text>
</comment>
<dbReference type="GO" id="GO:0009097">
    <property type="term" value="P:isoleucine biosynthetic process"/>
    <property type="evidence" value="ECO:0007669"/>
    <property type="project" value="UniProtKB-UniPathway"/>
</dbReference>
<evidence type="ECO:0000313" key="17">
    <source>
        <dbReference type="Proteomes" id="UP000437709"/>
    </source>
</evidence>
<keyword evidence="9 16" id="KW-0808">Transferase</keyword>
<dbReference type="InterPro" id="IPR043132">
    <property type="entry name" value="BCAT-like_C"/>
</dbReference>
<dbReference type="UniPathway" id="UPA00048">
    <property type="reaction ID" value="UER00073"/>
</dbReference>
<evidence type="ECO:0000256" key="7">
    <source>
        <dbReference type="ARBA" id="ARBA00022576"/>
    </source>
</evidence>
<organism evidence="16 17">
    <name type="scientific">Georgenia subflava</name>
    <dbReference type="NCBI Taxonomy" id="1622177"/>
    <lineage>
        <taxon>Bacteria</taxon>
        <taxon>Bacillati</taxon>
        <taxon>Actinomycetota</taxon>
        <taxon>Actinomycetes</taxon>
        <taxon>Micrococcales</taxon>
        <taxon>Bogoriellaceae</taxon>
        <taxon>Georgenia</taxon>
    </lineage>
</organism>
<reference evidence="16 17" key="1">
    <citation type="submission" date="2019-10" db="EMBL/GenBank/DDBJ databases">
        <title>Georgenia wutianyii sp. nov. and Georgenia yuyongxinii sp. nov. isolated from plateau pika (Ochotona curzoniae) in the Qinghai-Tibet plateau of China.</title>
        <authorList>
            <person name="Tian Z."/>
        </authorList>
    </citation>
    <scope>NUCLEOTIDE SEQUENCE [LARGE SCALE GENOMIC DNA]</scope>
    <source>
        <strain evidence="16 17">JCM 19765</strain>
    </source>
</reference>
<dbReference type="Gene3D" id="3.30.470.10">
    <property type="match status" value="1"/>
</dbReference>
<dbReference type="Gene3D" id="3.20.10.10">
    <property type="entry name" value="D-amino Acid Aminotransferase, subunit A, domain 2"/>
    <property type="match status" value="1"/>
</dbReference>
<comment type="catalytic activity">
    <reaction evidence="12">
        <text>L-valine + 2-oxoglutarate = 3-methyl-2-oxobutanoate + L-glutamate</text>
        <dbReference type="Rhea" id="RHEA:24813"/>
        <dbReference type="ChEBI" id="CHEBI:11851"/>
        <dbReference type="ChEBI" id="CHEBI:16810"/>
        <dbReference type="ChEBI" id="CHEBI:29985"/>
        <dbReference type="ChEBI" id="CHEBI:57762"/>
        <dbReference type="EC" id="2.6.1.42"/>
    </reaction>
</comment>
<evidence type="ECO:0000256" key="8">
    <source>
        <dbReference type="ARBA" id="ARBA00022605"/>
    </source>
</evidence>
<dbReference type="CDD" id="cd01557">
    <property type="entry name" value="BCAT_beta_family"/>
    <property type="match status" value="1"/>
</dbReference>
<evidence type="ECO:0000256" key="15">
    <source>
        <dbReference type="PIRSR" id="PIRSR006468-1"/>
    </source>
</evidence>
<dbReference type="InterPro" id="IPR033939">
    <property type="entry name" value="BCAT_family"/>
</dbReference>
<proteinExistence type="inferred from homology"/>
<dbReference type="SUPFAM" id="SSF56752">
    <property type="entry name" value="D-aminoacid aminotransferase-like PLP-dependent enzymes"/>
    <property type="match status" value="1"/>
</dbReference>
<comment type="pathway">
    <text evidence="3">Amino-acid biosynthesis; L-valine biosynthesis; L-valine from pyruvate: step 4/4.</text>
</comment>
<dbReference type="NCBIfam" id="NF009897">
    <property type="entry name" value="PRK13357.1"/>
    <property type="match status" value="1"/>
</dbReference>
<evidence type="ECO:0000256" key="2">
    <source>
        <dbReference type="ARBA" id="ARBA00004824"/>
    </source>
</evidence>
<dbReference type="GO" id="GO:0009099">
    <property type="term" value="P:L-valine biosynthetic process"/>
    <property type="evidence" value="ECO:0007669"/>
    <property type="project" value="UniProtKB-UniPathway"/>
</dbReference>
<evidence type="ECO:0000256" key="1">
    <source>
        <dbReference type="ARBA" id="ARBA00001933"/>
    </source>
</evidence>
<accession>A0A6N7EHZ0</accession>
<dbReference type="GO" id="GO:0009098">
    <property type="term" value="P:L-leucine biosynthetic process"/>
    <property type="evidence" value="ECO:0007669"/>
    <property type="project" value="UniProtKB-UniPathway"/>
</dbReference>
<evidence type="ECO:0000256" key="5">
    <source>
        <dbReference type="ARBA" id="ARBA00009320"/>
    </source>
</evidence>
<dbReference type="AlphaFoldDB" id="A0A6N7EHZ0"/>
<dbReference type="InterPro" id="IPR001544">
    <property type="entry name" value="Aminotrans_IV"/>
</dbReference>
<dbReference type="NCBIfam" id="TIGR01123">
    <property type="entry name" value="ilvE_II"/>
    <property type="match status" value="1"/>
</dbReference>
<dbReference type="PIRSF" id="PIRSF006468">
    <property type="entry name" value="BCAT1"/>
    <property type="match status" value="1"/>
</dbReference>
<dbReference type="InterPro" id="IPR043131">
    <property type="entry name" value="BCAT-like_N"/>
</dbReference>
<evidence type="ECO:0000313" key="16">
    <source>
        <dbReference type="EMBL" id="MPV38012.1"/>
    </source>
</evidence>
<dbReference type="PANTHER" id="PTHR11825:SF44">
    <property type="entry name" value="BRANCHED-CHAIN-AMINO-ACID AMINOTRANSFERASE"/>
    <property type="match status" value="1"/>
</dbReference>
<comment type="catalytic activity">
    <reaction evidence="14">
        <text>L-leucine + 2-oxoglutarate = 4-methyl-2-oxopentanoate + L-glutamate</text>
        <dbReference type="Rhea" id="RHEA:18321"/>
        <dbReference type="ChEBI" id="CHEBI:16810"/>
        <dbReference type="ChEBI" id="CHEBI:17865"/>
        <dbReference type="ChEBI" id="CHEBI:29985"/>
        <dbReference type="ChEBI" id="CHEBI:57427"/>
        <dbReference type="EC" id="2.6.1.42"/>
    </reaction>
</comment>